<accession>A0ABQ5PA78</accession>
<dbReference type="Pfam" id="PF05402">
    <property type="entry name" value="PqqD"/>
    <property type="match status" value="1"/>
</dbReference>
<organism evidence="1 2">
    <name type="scientific">Streptomyces yaizuensis</name>
    <dbReference type="NCBI Taxonomy" id="2989713"/>
    <lineage>
        <taxon>Bacteria</taxon>
        <taxon>Bacillati</taxon>
        <taxon>Actinomycetota</taxon>
        <taxon>Actinomycetes</taxon>
        <taxon>Kitasatosporales</taxon>
        <taxon>Streptomycetaceae</taxon>
        <taxon>Streptomyces</taxon>
    </lineage>
</organism>
<dbReference type="InterPro" id="IPR008792">
    <property type="entry name" value="PQQD"/>
</dbReference>
<sequence length="94" mass="10598">MRLRRGVHPVLTETAGALLDERSGRWLQLTGTAAVALRLLLDHEERGPAIDGYACRFGVSREVAERDLAGVERTLGDGGLLHRPRQRWGRGWWR</sequence>
<dbReference type="RefSeq" id="WP_323451390.1">
    <property type="nucleotide sequence ID" value="NZ_BSBI01000020.1"/>
</dbReference>
<evidence type="ECO:0000313" key="2">
    <source>
        <dbReference type="Proteomes" id="UP001291653"/>
    </source>
</evidence>
<comment type="caution">
    <text evidence="1">The sequence shown here is derived from an EMBL/GenBank/DDBJ whole genome shotgun (WGS) entry which is preliminary data.</text>
</comment>
<keyword evidence="2" id="KW-1185">Reference proteome</keyword>
<dbReference type="EMBL" id="BSBI01000020">
    <property type="protein sequence ID" value="GLF99452.1"/>
    <property type="molecule type" value="Genomic_DNA"/>
</dbReference>
<name>A0ABQ5PA78_9ACTN</name>
<dbReference type="Proteomes" id="UP001291653">
    <property type="component" value="Unassembled WGS sequence"/>
</dbReference>
<evidence type="ECO:0000313" key="1">
    <source>
        <dbReference type="EMBL" id="GLF99452.1"/>
    </source>
</evidence>
<protein>
    <submittedName>
        <fullName evidence="1">PqqD family peptide modification chaperone</fullName>
    </submittedName>
</protein>
<proteinExistence type="predicted"/>
<gene>
    <name evidence="1" type="ORF">SYYSPA8_34165</name>
</gene>
<reference evidence="1 2" key="1">
    <citation type="submission" date="2022-10" db="EMBL/GenBank/DDBJ databases">
        <title>Draft genome sequence of Streptomyces sp. YSPA8.</title>
        <authorList>
            <person name="Moriuchi R."/>
            <person name="Dohra H."/>
            <person name="Yamamura H."/>
            <person name="Kodani S."/>
        </authorList>
    </citation>
    <scope>NUCLEOTIDE SEQUENCE [LARGE SCALE GENOMIC DNA]</scope>
    <source>
        <strain evidence="1 2">YSPA8</strain>
    </source>
</reference>